<keyword evidence="3" id="KW-1185">Reference proteome</keyword>
<reference evidence="2" key="1">
    <citation type="submission" date="2023-07" db="EMBL/GenBank/DDBJ databases">
        <title>A chromosome-level genome assembly of Lolium multiflorum.</title>
        <authorList>
            <person name="Chen Y."/>
            <person name="Copetti D."/>
            <person name="Kolliker R."/>
            <person name="Studer B."/>
        </authorList>
    </citation>
    <scope>NUCLEOTIDE SEQUENCE</scope>
    <source>
        <strain evidence="2">02402/16</strain>
        <tissue evidence="2">Leaf</tissue>
    </source>
</reference>
<sequence length="119" mass="13469">MGGDEDDADEGEEGEEDKGDEGVVEVEADGKRKKRRANNYTEIEDATLCRAWAAVGMDAVSGTDQTGKGYWQRIEDKFHKLMPRARHPIDRMYRSLQGCWDAIKPASGQQQWTKWCESS</sequence>
<proteinExistence type="predicted"/>
<dbReference type="Proteomes" id="UP001231189">
    <property type="component" value="Unassembled WGS sequence"/>
</dbReference>
<accession>A0AAD8S2J6</accession>
<feature type="compositionally biased region" description="Acidic residues" evidence="1">
    <location>
        <begin position="1"/>
        <end position="27"/>
    </location>
</feature>
<dbReference type="AlphaFoldDB" id="A0AAD8S2J6"/>
<evidence type="ECO:0000313" key="3">
    <source>
        <dbReference type="Proteomes" id="UP001231189"/>
    </source>
</evidence>
<dbReference type="PANTHER" id="PTHR45125:SF37">
    <property type="entry name" value="NO APICAL MERISTEM-ASSOCIATED C-TERMINAL DOMAIN-CONTAINING PROTEIN"/>
    <property type="match status" value="1"/>
</dbReference>
<evidence type="ECO:0000256" key="1">
    <source>
        <dbReference type="SAM" id="MobiDB-lite"/>
    </source>
</evidence>
<comment type="caution">
    <text evidence="2">The sequence shown here is derived from an EMBL/GenBank/DDBJ whole genome shotgun (WGS) entry which is preliminary data.</text>
</comment>
<dbReference type="EMBL" id="JAUUTY010000004">
    <property type="protein sequence ID" value="KAK1643841.1"/>
    <property type="molecule type" value="Genomic_DNA"/>
</dbReference>
<evidence type="ECO:0008006" key="4">
    <source>
        <dbReference type="Google" id="ProtNLM"/>
    </source>
</evidence>
<protein>
    <recommendedName>
        <fullName evidence="4">Myb-like domain-containing protein</fullName>
    </recommendedName>
</protein>
<dbReference type="PANTHER" id="PTHR45125">
    <property type="entry name" value="F21J9.4-RELATED"/>
    <property type="match status" value="1"/>
</dbReference>
<name>A0AAD8S2J6_LOLMU</name>
<organism evidence="2 3">
    <name type="scientific">Lolium multiflorum</name>
    <name type="common">Italian ryegrass</name>
    <name type="synonym">Lolium perenne subsp. multiflorum</name>
    <dbReference type="NCBI Taxonomy" id="4521"/>
    <lineage>
        <taxon>Eukaryota</taxon>
        <taxon>Viridiplantae</taxon>
        <taxon>Streptophyta</taxon>
        <taxon>Embryophyta</taxon>
        <taxon>Tracheophyta</taxon>
        <taxon>Spermatophyta</taxon>
        <taxon>Magnoliopsida</taxon>
        <taxon>Liliopsida</taxon>
        <taxon>Poales</taxon>
        <taxon>Poaceae</taxon>
        <taxon>BOP clade</taxon>
        <taxon>Pooideae</taxon>
        <taxon>Poodae</taxon>
        <taxon>Poeae</taxon>
        <taxon>Poeae Chloroplast Group 2 (Poeae type)</taxon>
        <taxon>Loliodinae</taxon>
        <taxon>Loliinae</taxon>
        <taxon>Lolium</taxon>
    </lineage>
</organism>
<evidence type="ECO:0000313" key="2">
    <source>
        <dbReference type="EMBL" id="KAK1643841.1"/>
    </source>
</evidence>
<gene>
    <name evidence="2" type="ORF">QYE76_061646</name>
</gene>
<feature type="region of interest" description="Disordered" evidence="1">
    <location>
        <begin position="1"/>
        <end position="36"/>
    </location>
</feature>